<keyword evidence="9" id="KW-1185">Reference proteome</keyword>
<comment type="function">
    <text evidence="6">Involved in copper resistance.</text>
</comment>
<feature type="transmembrane region" description="Helical" evidence="6">
    <location>
        <begin position="6"/>
        <end position="29"/>
    </location>
</feature>
<evidence type="ECO:0000259" key="7">
    <source>
        <dbReference type="Pfam" id="PF05425"/>
    </source>
</evidence>
<evidence type="ECO:0000313" key="9">
    <source>
        <dbReference type="Proteomes" id="UP000244441"/>
    </source>
</evidence>
<dbReference type="InterPro" id="IPR008457">
    <property type="entry name" value="Cu-R_CopD_dom"/>
</dbReference>
<dbReference type="AlphaFoldDB" id="A0A2S0VUH6"/>
<proteinExistence type="inferred from homology"/>
<feature type="transmembrane region" description="Helical" evidence="6">
    <location>
        <begin position="200"/>
        <end position="219"/>
    </location>
</feature>
<accession>A0A2S0VUH6</accession>
<protein>
    <recommendedName>
        <fullName evidence="6">Copper resistance protein D</fullName>
    </recommendedName>
</protein>
<evidence type="ECO:0000313" key="8">
    <source>
        <dbReference type="EMBL" id="AWB67876.1"/>
    </source>
</evidence>
<dbReference type="GO" id="GO:0046688">
    <property type="term" value="P:response to copper ion"/>
    <property type="evidence" value="ECO:0007669"/>
    <property type="project" value="UniProtKB-UniRule"/>
</dbReference>
<dbReference type="GO" id="GO:0005886">
    <property type="term" value="C:plasma membrane"/>
    <property type="evidence" value="ECO:0007669"/>
    <property type="project" value="UniProtKB-SubCell"/>
</dbReference>
<comment type="subcellular location">
    <subcellularLocation>
        <location evidence="6">Cell inner membrane</location>
        <topology evidence="6">Multi-pass membrane protein</topology>
    </subcellularLocation>
    <subcellularLocation>
        <location evidence="1">Cell membrane</location>
        <topology evidence="1">Multi-pass membrane protein</topology>
    </subcellularLocation>
</comment>
<dbReference type="KEGG" id="cate:C2869_16235"/>
<dbReference type="RefSeq" id="WP_108603942.1">
    <property type="nucleotide sequence ID" value="NZ_CP026604.1"/>
</dbReference>
<feature type="transmembrane region" description="Helical" evidence="6">
    <location>
        <begin position="93"/>
        <end position="115"/>
    </location>
</feature>
<dbReference type="GO" id="GO:0006825">
    <property type="term" value="P:copper ion transport"/>
    <property type="evidence" value="ECO:0007669"/>
    <property type="project" value="InterPro"/>
</dbReference>
<dbReference type="PANTHER" id="PTHR34820:SF4">
    <property type="entry name" value="INNER MEMBRANE PROTEIN YEBZ"/>
    <property type="match status" value="1"/>
</dbReference>
<sequence length="295" mass="32469">MEALVWNSLIFISQLMFTVCFALLTGQIYLRTALSHVALGLIEFSKKQYILACMAMGGLSSICWFLANTGGLAESGFMGMFDPTMFSMMADSSIGKVTISRIVILIAIVVVVWSSTYIPNSKLNRQFGSCICAVLIFLLAWSYTVAGHMSSASLTLRSLVSVHLIIMAWWFGLLLPLYFSSLRLTNDELYKVMHRFGIHASFLVPMLLLAGLTIAYSKFSSISQLITSDYGVVLLVKVTSVSIILAIAANHKLRLVPNLKKKRTTLQMSLRVEIVVALCILIITTGLSSFVSPPM</sequence>
<feature type="transmembrane region" description="Helical" evidence="6">
    <location>
        <begin position="158"/>
        <end position="179"/>
    </location>
</feature>
<keyword evidence="5 6" id="KW-0472">Membrane</keyword>
<evidence type="ECO:0000256" key="5">
    <source>
        <dbReference type="ARBA" id="ARBA00023136"/>
    </source>
</evidence>
<reference evidence="8 9" key="1">
    <citation type="submission" date="2018-01" db="EMBL/GenBank/DDBJ databases">
        <title>Genome sequence of a Cantenovulum-like bacteria.</title>
        <authorList>
            <person name="Tan W.R."/>
            <person name="Lau N.-S."/>
            <person name="Go F."/>
            <person name="Amirul A.-A.A."/>
        </authorList>
    </citation>
    <scope>NUCLEOTIDE SEQUENCE [LARGE SCALE GENOMIC DNA]</scope>
    <source>
        <strain evidence="8 9">CCB-QB4</strain>
    </source>
</reference>
<dbReference type="OrthoDB" id="5780104at2"/>
<keyword evidence="6" id="KW-0186">Copper</keyword>
<comment type="similarity">
    <text evidence="6">Belongs to the CopD family.</text>
</comment>
<evidence type="ECO:0000256" key="3">
    <source>
        <dbReference type="ARBA" id="ARBA00022692"/>
    </source>
</evidence>
<organism evidence="8 9">
    <name type="scientific">Saccharobesus litoralis</name>
    <dbReference type="NCBI Taxonomy" id="2172099"/>
    <lineage>
        <taxon>Bacteria</taxon>
        <taxon>Pseudomonadati</taxon>
        <taxon>Pseudomonadota</taxon>
        <taxon>Gammaproteobacteria</taxon>
        <taxon>Alteromonadales</taxon>
        <taxon>Alteromonadaceae</taxon>
        <taxon>Saccharobesus</taxon>
    </lineage>
</organism>
<keyword evidence="6" id="KW-0997">Cell inner membrane</keyword>
<dbReference type="Proteomes" id="UP000244441">
    <property type="component" value="Chromosome"/>
</dbReference>
<evidence type="ECO:0000256" key="4">
    <source>
        <dbReference type="ARBA" id="ARBA00022989"/>
    </source>
</evidence>
<feature type="domain" description="Copper resistance protein D" evidence="7">
    <location>
        <begin position="191"/>
        <end position="286"/>
    </location>
</feature>
<evidence type="ECO:0000256" key="2">
    <source>
        <dbReference type="ARBA" id="ARBA00022475"/>
    </source>
</evidence>
<evidence type="ECO:0000256" key="1">
    <source>
        <dbReference type="ARBA" id="ARBA00004651"/>
    </source>
</evidence>
<keyword evidence="2 6" id="KW-1003">Cell membrane</keyword>
<keyword evidence="3 6" id="KW-0812">Transmembrane</keyword>
<dbReference type="PANTHER" id="PTHR34820">
    <property type="entry name" value="INNER MEMBRANE PROTEIN YEBZ"/>
    <property type="match status" value="1"/>
</dbReference>
<name>A0A2S0VUH6_9ALTE</name>
<dbReference type="Pfam" id="PF05425">
    <property type="entry name" value="CopD"/>
    <property type="match status" value="1"/>
</dbReference>
<feature type="transmembrane region" description="Helical" evidence="6">
    <location>
        <begin position="49"/>
        <end position="73"/>
    </location>
</feature>
<gene>
    <name evidence="8" type="ORF">C2869_16235</name>
</gene>
<keyword evidence="4 6" id="KW-1133">Transmembrane helix</keyword>
<feature type="transmembrane region" description="Helical" evidence="6">
    <location>
        <begin position="127"/>
        <end position="146"/>
    </location>
</feature>
<evidence type="ECO:0000256" key="6">
    <source>
        <dbReference type="RuleBase" id="RU369037"/>
    </source>
</evidence>
<dbReference type="EMBL" id="CP026604">
    <property type="protein sequence ID" value="AWB67876.1"/>
    <property type="molecule type" value="Genomic_DNA"/>
</dbReference>
<dbReference type="InterPro" id="IPR032694">
    <property type="entry name" value="CopC/D"/>
</dbReference>
<feature type="transmembrane region" description="Helical" evidence="6">
    <location>
        <begin position="231"/>
        <end position="249"/>
    </location>
</feature>
<feature type="transmembrane region" description="Helical" evidence="6">
    <location>
        <begin position="270"/>
        <end position="291"/>
    </location>
</feature>